<feature type="transmembrane region" description="Helical" evidence="6">
    <location>
        <begin position="111"/>
        <end position="138"/>
    </location>
</feature>
<name>A0AAJ7FRT7_CEPCN</name>
<dbReference type="InterPro" id="IPR008253">
    <property type="entry name" value="Marvel"/>
</dbReference>
<evidence type="ECO:0000313" key="8">
    <source>
        <dbReference type="Proteomes" id="UP000694920"/>
    </source>
</evidence>
<organism evidence="8 9">
    <name type="scientific">Cephus cinctus</name>
    <name type="common">Wheat stem sawfly</name>
    <dbReference type="NCBI Taxonomy" id="211228"/>
    <lineage>
        <taxon>Eukaryota</taxon>
        <taxon>Metazoa</taxon>
        <taxon>Ecdysozoa</taxon>
        <taxon>Arthropoda</taxon>
        <taxon>Hexapoda</taxon>
        <taxon>Insecta</taxon>
        <taxon>Pterygota</taxon>
        <taxon>Neoptera</taxon>
        <taxon>Endopterygota</taxon>
        <taxon>Hymenoptera</taxon>
        <taxon>Cephoidea</taxon>
        <taxon>Cephidae</taxon>
        <taxon>Cephus</taxon>
    </lineage>
</organism>
<keyword evidence="4 5" id="KW-0472">Membrane</keyword>
<dbReference type="PROSITE" id="PS51225">
    <property type="entry name" value="MARVEL"/>
    <property type="match status" value="1"/>
</dbReference>
<feature type="domain" description="MARVEL" evidence="7">
    <location>
        <begin position="45"/>
        <end position="175"/>
    </location>
</feature>
<dbReference type="PANTHER" id="PTHR22776:SF97">
    <property type="entry name" value="RE01453P"/>
    <property type="match status" value="1"/>
</dbReference>
<comment type="subcellular location">
    <subcellularLocation>
        <location evidence="1">Membrane</location>
        <topology evidence="1">Multi-pass membrane protein</topology>
    </subcellularLocation>
</comment>
<accession>A0AAJ7FRT7</accession>
<evidence type="ECO:0000259" key="7">
    <source>
        <dbReference type="PROSITE" id="PS51225"/>
    </source>
</evidence>
<dbReference type="RefSeq" id="XP_015605109.1">
    <property type="nucleotide sequence ID" value="XM_015749623.2"/>
</dbReference>
<feature type="transmembrane region" description="Helical" evidence="6">
    <location>
        <begin position="43"/>
        <end position="71"/>
    </location>
</feature>
<keyword evidence="8" id="KW-1185">Reference proteome</keyword>
<dbReference type="KEGG" id="ccin:107272452"/>
<dbReference type="GO" id="GO:0016020">
    <property type="term" value="C:membrane"/>
    <property type="evidence" value="ECO:0007669"/>
    <property type="project" value="UniProtKB-SubCell"/>
</dbReference>
<dbReference type="PANTHER" id="PTHR22776">
    <property type="entry name" value="MARVEL-CONTAINING POTENTIAL LIPID RAFT-ASSOCIATED PROTEIN"/>
    <property type="match status" value="1"/>
</dbReference>
<sequence length="179" mass="20221">MMTDTVVTVQNAPSYNVYNSTQTPTIKTDPGRRGIFSGITVNVLYLTTIPGIIKIIELVLAIICMICATPLNVPATYWFLFVVWIVFIGTIVSVFLYILSIDKKMKLPINWYLFELLNTALIIIVYATAFILQLSAWSPLYNHYYRGGNIAAGVFGMFNTIAYATGMYFHYLDWKNTTA</sequence>
<evidence type="ECO:0000256" key="1">
    <source>
        <dbReference type="ARBA" id="ARBA00004141"/>
    </source>
</evidence>
<dbReference type="AlphaFoldDB" id="A0AAJ7FRT7"/>
<evidence type="ECO:0000256" key="4">
    <source>
        <dbReference type="ARBA" id="ARBA00023136"/>
    </source>
</evidence>
<keyword evidence="2 5" id="KW-0812">Transmembrane</keyword>
<evidence type="ECO:0000313" key="9">
    <source>
        <dbReference type="RefSeq" id="XP_015605109.1"/>
    </source>
</evidence>
<evidence type="ECO:0000256" key="2">
    <source>
        <dbReference type="ARBA" id="ARBA00022692"/>
    </source>
</evidence>
<dbReference type="InterPro" id="IPR050578">
    <property type="entry name" value="MARVEL-CKLF_proteins"/>
</dbReference>
<evidence type="ECO:0000256" key="5">
    <source>
        <dbReference type="PROSITE-ProRule" id="PRU00581"/>
    </source>
</evidence>
<evidence type="ECO:0000256" key="3">
    <source>
        <dbReference type="ARBA" id="ARBA00022989"/>
    </source>
</evidence>
<reference evidence="9" key="1">
    <citation type="submission" date="2025-08" db="UniProtKB">
        <authorList>
            <consortium name="RefSeq"/>
        </authorList>
    </citation>
    <scope>IDENTIFICATION</scope>
</reference>
<gene>
    <name evidence="9" type="primary">LOC107272452</name>
</gene>
<protein>
    <submittedName>
        <fullName evidence="9">Uncharacterized protein LOC107272452</fullName>
    </submittedName>
</protein>
<feature type="transmembrane region" description="Helical" evidence="6">
    <location>
        <begin position="77"/>
        <end position="99"/>
    </location>
</feature>
<feature type="transmembrane region" description="Helical" evidence="6">
    <location>
        <begin position="150"/>
        <end position="171"/>
    </location>
</feature>
<proteinExistence type="predicted"/>
<evidence type="ECO:0000256" key="6">
    <source>
        <dbReference type="SAM" id="Phobius"/>
    </source>
</evidence>
<dbReference type="GeneID" id="107272452"/>
<keyword evidence="3 6" id="KW-1133">Transmembrane helix</keyword>
<dbReference type="Proteomes" id="UP000694920">
    <property type="component" value="Unplaced"/>
</dbReference>
<dbReference type="Pfam" id="PF01284">
    <property type="entry name" value="MARVEL"/>
    <property type="match status" value="1"/>
</dbReference>